<dbReference type="Gene3D" id="3.90.180.10">
    <property type="entry name" value="Medium-chain alcohol dehydrogenases, catalytic domain"/>
    <property type="match status" value="1"/>
</dbReference>
<dbReference type="EMBL" id="KZ293669">
    <property type="protein sequence ID" value="PBK89152.1"/>
    <property type="molecule type" value="Genomic_DNA"/>
</dbReference>
<evidence type="ECO:0000256" key="6">
    <source>
        <dbReference type="RuleBase" id="RU361277"/>
    </source>
</evidence>
<dbReference type="Gene3D" id="3.40.50.720">
    <property type="entry name" value="NAD(P)-binding Rossmann-like Domain"/>
    <property type="match status" value="1"/>
</dbReference>
<evidence type="ECO:0000256" key="1">
    <source>
        <dbReference type="ARBA" id="ARBA00001947"/>
    </source>
</evidence>
<keyword evidence="5" id="KW-0560">Oxidoreductase</keyword>
<keyword evidence="3 6" id="KW-0479">Metal-binding</keyword>
<evidence type="ECO:0000313" key="9">
    <source>
        <dbReference type="Proteomes" id="UP000217790"/>
    </source>
</evidence>
<proteinExistence type="inferred from homology"/>
<dbReference type="Pfam" id="PF08240">
    <property type="entry name" value="ADH_N"/>
    <property type="match status" value="1"/>
</dbReference>
<feature type="domain" description="Enoyl reductase (ER)" evidence="7">
    <location>
        <begin position="3"/>
        <end position="372"/>
    </location>
</feature>
<organism evidence="8 9">
    <name type="scientific">Armillaria gallica</name>
    <name type="common">Bulbous honey fungus</name>
    <name type="synonym">Armillaria bulbosa</name>
    <dbReference type="NCBI Taxonomy" id="47427"/>
    <lineage>
        <taxon>Eukaryota</taxon>
        <taxon>Fungi</taxon>
        <taxon>Dikarya</taxon>
        <taxon>Basidiomycota</taxon>
        <taxon>Agaricomycotina</taxon>
        <taxon>Agaricomycetes</taxon>
        <taxon>Agaricomycetidae</taxon>
        <taxon>Agaricales</taxon>
        <taxon>Marasmiineae</taxon>
        <taxon>Physalacriaceae</taxon>
        <taxon>Armillaria</taxon>
    </lineage>
</organism>
<dbReference type="InterPro" id="IPR045306">
    <property type="entry name" value="SDH-like"/>
</dbReference>
<dbReference type="InterPro" id="IPR020843">
    <property type="entry name" value="ER"/>
</dbReference>
<dbReference type="InterPro" id="IPR002328">
    <property type="entry name" value="ADH_Zn_CS"/>
</dbReference>
<accession>A0A2H3DCL6</accession>
<evidence type="ECO:0000256" key="2">
    <source>
        <dbReference type="ARBA" id="ARBA00008072"/>
    </source>
</evidence>
<dbReference type="PANTHER" id="PTHR43161">
    <property type="entry name" value="SORBITOL DEHYDROGENASE"/>
    <property type="match status" value="1"/>
</dbReference>
<dbReference type="STRING" id="47427.A0A2H3DCL6"/>
<dbReference type="GO" id="GO:0003939">
    <property type="term" value="F:L-iditol 2-dehydrogenase (NAD+) activity"/>
    <property type="evidence" value="ECO:0007669"/>
    <property type="project" value="TreeGrafter"/>
</dbReference>
<comment type="similarity">
    <text evidence="2 6">Belongs to the zinc-containing alcohol dehydrogenase family.</text>
</comment>
<dbReference type="Proteomes" id="UP000217790">
    <property type="component" value="Unassembled WGS sequence"/>
</dbReference>
<reference evidence="9" key="1">
    <citation type="journal article" date="2017" name="Nat. Ecol. Evol.">
        <title>Genome expansion and lineage-specific genetic innovations in the forest pathogenic fungi Armillaria.</title>
        <authorList>
            <person name="Sipos G."/>
            <person name="Prasanna A.N."/>
            <person name="Walter M.C."/>
            <person name="O'Connor E."/>
            <person name="Balint B."/>
            <person name="Krizsan K."/>
            <person name="Kiss B."/>
            <person name="Hess J."/>
            <person name="Varga T."/>
            <person name="Slot J."/>
            <person name="Riley R."/>
            <person name="Boka B."/>
            <person name="Rigling D."/>
            <person name="Barry K."/>
            <person name="Lee J."/>
            <person name="Mihaltcheva S."/>
            <person name="LaButti K."/>
            <person name="Lipzen A."/>
            <person name="Waldron R."/>
            <person name="Moloney N.M."/>
            <person name="Sperisen C."/>
            <person name="Kredics L."/>
            <person name="Vagvoelgyi C."/>
            <person name="Patrignani A."/>
            <person name="Fitzpatrick D."/>
            <person name="Nagy I."/>
            <person name="Doyle S."/>
            <person name="Anderson J.B."/>
            <person name="Grigoriev I.V."/>
            <person name="Gueldener U."/>
            <person name="Muensterkoetter M."/>
            <person name="Nagy L.G."/>
        </authorList>
    </citation>
    <scope>NUCLEOTIDE SEQUENCE [LARGE SCALE GENOMIC DNA]</scope>
    <source>
        <strain evidence="9">Ar21-2</strain>
    </source>
</reference>
<dbReference type="PROSITE" id="PS00059">
    <property type="entry name" value="ADH_ZINC"/>
    <property type="match status" value="1"/>
</dbReference>
<gene>
    <name evidence="8" type="ORF">ARMGADRAFT_1047179</name>
</gene>
<keyword evidence="9" id="KW-1185">Reference proteome</keyword>
<dbReference type="PANTHER" id="PTHR43161:SF25">
    <property type="entry name" value="ALCOHOL DEHYDROGENASE, PUTATIVE (AFU_ORTHOLOGUE AFUA_1G14390)-RELATED"/>
    <property type="match status" value="1"/>
</dbReference>
<dbReference type="Pfam" id="PF00107">
    <property type="entry name" value="ADH_zinc_N"/>
    <property type="match status" value="1"/>
</dbReference>
<dbReference type="InterPro" id="IPR013149">
    <property type="entry name" value="ADH-like_C"/>
</dbReference>
<evidence type="ECO:0000256" key="4">
    <source>
        <dbReference type="ARBA" id="ARBA00022833"/>
    </source>
</evidence>
<dbReference type="CDD" id="cd05285">
    <property type="entry name" value="sorbitol_DH"/>
    <property type="match status" value="1"/>
</dbReference>
<evidence type="ECO:0000256" key="3">
    <source>
        <dbReference type="ARBA" id="ARBA00022723"/>
    </source>
</evidence>
<dbReference type="InParanoid" id="A0A2H3DCL6"/>
<sequence>MDSLVSSLVLHGPRDLRPTRRPLPPPPPHHVQIAVLSTGLCGSDLHYYLHARNGAFALQAPLVLGHESAGIITAVGPLVTHLRPGQHVAIEAGIPCGSCEWCRSSRYNLCEGMRFRSSAKTFPHLDGTMQTRINHPAKHVHVLPRGVSCEQGALAEPLSVVLQASRRAGVSRNTRKVLVFGAGTIGMLAAGLARSRGVPVEAIAMVDINQQRLAFAKSRGLVGKIFCLTPQAPAKGVDGLERSRAQAEVFGGGYDVVYECTGAEPCIQMAVYNAKSGGKVLLIGMGTSNALIPISNAATREVDIIGSFRYADTYKEALELLASSKHSHIHDVYSIPPIMDLVTHRVPFNVDAVKKAFEAMAKGKDEKGQLVIKIIIDSESLT</sequence>
<dbReference type="InterPro" id="IPR011032">
    <property type="entry name" value="GroES-like_sf"/>
</dbReference>
<dbReference type="OMA" id="KLIMVGM"/>
<dbReference type="OrthoDB" id="5363962at2759"/>
<evidence type="ECO:0000256" key="5">
    <source>
        <dbReference type="ARBA" id="ARBA00023002"/>
    </source>
</evidence>
<name>A0A2H3DCL6_ARMGA</name>
<dbReference type="AlphaFoldDB" id="A0A2H3DCL6"/>
<dbReference type="GO" id="GO:0006062">
    <property type="term" value="P:sorbitol catabolic process"/>
    <property type="evidence" value="ECO:0007669"/>
    <property type="project" value="TreeGrafter"/>
</dbReference>
<dbReference type="SUPFAM" id="SSF51735">
    <property type="entry name" value="NAD(P)-binding Rossmann-fold domains"/>
    <property type="match status" value="1"/>
</dbReference>
<keyword evidence="4 6" id="KW-0862">Zinc</keyword>
<evidence type="ECO:0000259" key="7">
    <source>
        <dbReference type="SMART" id="SM00829"/>
    </source>
</evidence>
<dbReference type="SMART" id="SM00829">
    <property type="entry name" value="PKS_ER"/>
    <property type="match status" value="1"/>
</dbReference>
<comment type="cofactor">
    <cofactor evidence="1 6">
        <name>Zn(2+)</name>
        <dbReference type="ChEBI" id="CHEBI:29105"/>
    </cofactor>
</comment>
<evidence type="ECO:0000313" key="8">
    <source>
        <dbReference type="EMBL" id="PBK89152.1"/>
    </source>
</evidence>
<dbReference type="InterPro" id="IPR036291">
    <property type="entry name" value="NAD(P)-bd_dom_sf"/>
</dbReference>
<dbReference type="InterPro" id="IPR013154">
    <property type="entry name" value="ADH-like_N"/>
</dbReference>
<protein>
    <submittedName>
        <fullName evidence="8">GroES-like protein</fullName>
    </submittedName>
</protein>
<dbReference type="GO" id="GO:0008270">
    <property type="term" value="F:zinc ion binding"/>
    <property type="evidence" value="ECO:0007669"/>
    <property type="project" value="InterPro"/>
</dbReference>
<dbReference type="SUPFAM" id="SSF50129">
    <property type="entry name" value="GroES-like"/>
    <property type="match status" value="1"/>
</dbReference>